<dbReference type="InterPro" id="IPR016024">
    <property type="entry name" value="ARM-type_fold"/>
</dbReference>
<dbReference type="Gene3D" id="1.20.120.20">
    <property type="entry name" value="Apolipoprotein"/>
    <property type="match status" value="2"/>
</dbReference>
<feature type="transmembrane region" description="Helical" evidence="2">
    <location>
        <begin position="614"/>
        <end position="635"/>
    </location>
</feature>
<feature type="region of interest" description="Disordered" evidence="1">
    <location>
        <begin position="353"/>
        <end position="374"/>
    </location>
</feature>
<name>A0ABY9W810_9BACI</name>
<evidence type="ECO:0000256" key="2">
    <source>
        <dbReference type="SAM" id="Phobius"/>
    </source>
</evidence>
<dbReference type="SUPFAM" id="SSF48371">
    <property type="entry name" value="ARM repeat"/>
    <property type="match status" value="1"/>
</dbReference>
<gene>
    <name evidence="3" type="ORF">RI196_09955</name>
</gene>
<dbReference type="EMBL" id="CP134501">
    <property type="protein sequence ID" value="WNF31634.1"/>
    <property type="molecule type" value="Genomic_DNA"/>
</dbReference>
<dbReference type="RefSeq" id="WP_311066165.1">
    <property type="nucleotide sequence ID" value="NZ_CP134501.1"/>
</dbReference>
<dbReference type="PANTHER" id="PTHR37813">
    <property type="entry name" value="FELS-2 PROPHAGE PROTEIN"/>
    <property type="match status" value="1"/>
</dbReference>
<keyword evidence="2" id="KW-0812">Transmembrane</keyword>
<feature type="transmembrane region" description="Helical" evidence="2">
    <location>
        <begin position="545"/>
        <end position="568"/>
    </location>
</feature>
<dbReference type="Proteomes" id="UP001303701">
    <property type="component" value="Chromosome"/>
</dbReference>
<proteinExistence type="predicted"/>
<dbReference type="GeneID" id="301126297"/>
<evidence type="ECO:0008006" key="5">
    <source>
        <dbReference type="Google" id="ProtNLM"/>
    </source>
</evidence>
<evidence type="ECO:0000313" key="4">
    <source>
        <dbReference type="Proteomes" id="UP001303701"/>
    </source>
</evidence>
<sequence>MSQNLIIRGGADFSGIKKEMVKTQEQLKNFQTSVSNTVQKVGAVLGAISFGVLARDSINMAKDVEASLGQIQRLMGSSADEFLNWANTQAKAFNMSKAEAYKYGSIFSNLISTFAQDTAQTAQYTQKLLEAAAVVASGTGRTMEDTLDRIRSGLLGNTEAIEDLGINVNIAMIESTRAFQQFANGRSWDQLDFQTQQLIRYFAILEQASTKFGDTVANNTATRLAQFNATLSNIKLNIGNALLPVLNAVLPALSAFAAKVEAITAKIALFFQALFGKGAVKQAKVQSQAVKQQSSTVSSLGGAFGGASKAAEKVAKATGKAAKATEKLAKARKKAYTQLAGFDEINNIKTSTAADSGGSGSGGSGSAGGGGGGGGATTVSAPVLDTSGFDNSVGKIPKRIQEMANKVRAIFSNLKNFIKKNKDEIVATLAGLAAAFLTYKLITNWTKMTMGLKKAFGALKLAFLGISLPALAVAAVVGLLVGALVYLWRTNENFRNKVIKIWEAIKSAVGKAIAAVVDFVREMISKIHNFWKENGAMILQAAQNIFDGIVAVIKFIMPVILAIVKSIWENVKGLISGALDVILGLIEFFAALFTGNFSEMWEGAKRVFKGAVKAIWNLMNLMLFGKIFGGIKILVTKGIGRFKTFANGGKKVFETFSNAIGKIVNGAYNILKSIATGIYNTFIKPIGNWLNNNLKPVFNSVFNSVKNIVNNAWNTLKTVASNINNNFVKPIVDWLKNNLKSAFDTVFNAVKSIVNSAWNTMKTIASYIFNNFVKPIGEWLKNNLKPAFETVFNGVKTVVNSAWNTMKTVASYIFNNFVKPVGNWLNNNLKPAFSTVFSGVKTVVSSAWNTIKSVGSNIYNGFIKPVANWLNKNLKPAFSTVFNGVKSVVSSAWNTIRNIAGWIRERLGGVVSYVSGSFKSGWNKAWNSVKSIFSKVFNSLWGIAKKPINLIIDGINILIRGLNKFKIDIPDWLAKLTGVKGGKFGFNIPTIPRLAQGGYVRANNPMLAIIGDNRTEGEIVAPESKIYEQTFRAVTDALRQNGGGNLELTINLGSTRIFHEIIRGINTAQRQAGKTLLNV</sequence>
<feature type="transmembrane region" description="Helical" evidence="2">
    <location>
        <begin position="462"/>
        <end position="488"/>
    </location>
</feature>
<feature type="transmembrane region" description="Helical" evidence="2">
    <location>
        <begin position="574"/>
        <end position="593"/>
    </location>
</feature>
<evidence type="ECO:0000313" key="3">
    <source>
        <dbReference type="EMBL" id="WNF31634.1"/>
    </source>
</evidence>
<keyword evidence="2" id="KW-0472">Membrane</keyword>
<keyword evidence="4" id="KW-1185">Reference proteome</keyword>
<organism evidence="3 4">
    <name type="scientific">Aeribacillus composti</name>
    <dbReference type="NCBI Taxonomy" id="1868734"/>
    <lineage>
        <taxon>Bacteria</taxon>
        <taxon>Bacillati</taxon>
        <taxon>Bacillota</taxon>
        <taxon>Bacilli</taxon>
        <taxon>Bacillales</taxon>
        <taxon>Bacillaceae</taxon>
        <taxon>Aeribacillus</taxon>
    </lineage>
</organism>
<evidence type="ECO:0000256" key="1">
    <source>
        <dbReference type="SAM" id="MobiDB-lite"/>
    </source>
</evidence>
<accession>A0ABY9W810</accession>
<protein>
    <recommendedName>
        <fullName evidence="5">Phage-related protein</fullName>
    </recommendedName>
</protein>
<reference evidence="3 4" key="1">
    <citation type="submission" date="2023-09" db="EMBL/GenBank/DDBJ databases">
        <title>Different Types of Thermotolerant Ring-Cleaving Dioxygenases derived from Aeribacillus composti HB-1 applied for multiple aromatic hydrocarbons removal.</title>
        <authorList>
            <person name="Cao L."/>
            <person name="Li M."/>
            <person name="Ma T."/>
        </authorList>
    </citation>
    <scope>NUCLEOTIDE SEQUENCE [LARGE SCALE GENOMIC DNA]</scope>
    <source>
        <strain evidence="3 4">HB-1</strain>
    </source>
</reference>
<keyword evidence="2" id="KW-1133">Transmembrane helix</keyword>
<feature type="compositionally biased region" description="Gly residues" evidence="1">
    <location>
        <begin position="357"/>
        <end position="374"/>
    </location>
</feature>
<dbReference type="PANTHER" id="PTHR37813:SF1">
    <property type="entry name" value="FELS-2 PROPHAGE PROTEIN"/>
    <property type="match status" value="1"/>
</dbReference>